<dbReference type="Proteomes" id="UP001500552">
    <property type="component" value="Unassembled WGS sequence"/>
</dbReference>
<gene>
    <name evidence="1" type="ORF">GCM10023188_17140</name>
</gene>
<comment type="caution">
    <text evidence="1">The sequence shown here is derived from an EMBL/GenBank/DDBJ whole genome shotgun (WGS) entry which is preliminary data.</text>
</comment>
<dbReference type="EMBL" id="BAABHC010000006">
    <property type="protein sequence ID" value="GAA4430459.1"/>
    <property type="molecule type" value="Genomic_DNA"/>
</dbReference>
<accession>A0ABP8LJX2</accession>
<dbReference type="RefSeq" id="WP_345158325.1">
    <property type="nucleotide sequence ID" value="NZ_BAABHC010000006.1"/>
</dbReference>
<reference evidence="2" key="1">
    <citation type="journal article" date="2019" name="Int. J. Syst. Evol. Microbiol.">
        <title>The Global Catalogue of Microorganisms (GCM) 10K type strain sequencing project: providing services to taxonomists for standard genome sequencing and annotation.</title>
        <authorList>
            <consortium name="The Broad Institute Genomics Platform"/>
            <consortium name="The Broad Institute Genome Sequencing Center for Infectious Disease"/>
            <person name="Wu L."/>
            <person name="Ma J."/>
        </authorList>
    </citation>
    <scope>NUCLEOTIDE SEQUENCE [LARGE SCALE GENOMIC DNA]</scope>
    <source>
        <strain evidence="2">JCM 17926</strain>
    </source>
</reference>
<evidence type="ECO:0000313" key="2">
    <source>
        <dbReference type="Proteomes" id="UP001500552"/>
    </source>
</evidence>
<protein>
    <submittedName>
        <fullName evidence="1">Uncharacterized protein</fullName>
    </submittedName>
</protein>
<organism evidence="1 2">
    <name type="scientific">Pontibacter saemangeumensis</name>
    <dbReference type="NCBI Taxonomy" id="1084525"/>
    <lineage>
        <taxon>Bacteria</taxon>
        <taxon>Pseudomonadati</taxon>
        <taxon>Bacteroidota</taxon>
        <taxon>Cytophagia</taxon>
        <taxon>Cytophagales</taxon>
        <taxon>Hymenobacteraceae</taxon>
        <taxon>Pontibacter</taxon>
    </lineage>
</organism>
<evidence type="ECO:0000313" key="1">
    <source>
        <dbReference type="EMBL" id="GAA4430459.1"/>
    </source>
</evidence>
<name>A0ABP8LJX2_9BACT</name>
<sequence>MSPVQHFMVRLMMVSVAFLICLSAVSGAYLTRPDGEPAGKKAGTGYVLDLDAEEGKVKGQLLHFQVPLLSLFLAAPLLTPLPMRSPTGVGSTARWLYLLFHQLKVPLR</sequence>
<keyword evidence="2" id="KW-1185">Reference proteome</keyword>
<proteinExistence type="predicted"/>